<evidence type="ECO:0000313" key="2">
    <source>
        <dbReference type="EnsemblPlants" id="PAC:32921090.CDS.1"/>
    </source>
</evidence>
<protein>
    <submittedName>
        <fullName evidence="1 2">Uncharacterized protein</fullName>
    </submittedName>
</protein>
<reference evidence="2" key="3">
    <citation type="submission" date="2020-12" db="UniProtKB">
        <authorList>
            <consortium name="EnsemblPlants"/>
        </authorList>
    </citation>
    <scope>IDENTIFICATION</scope>
</reference>
<proteinExistence type="predicted"/>
<reference evidence="1 3" key="2">
    <citation type="journal article" date="2018" name="Plant J.">
        <title>The Physcomitrella patens chromosome-scale assembly reveals moss genome structure and evolution.</title>
        <authorList>
            <person name="Lang D."/>
            <person name="Ullrich K.K."/>
            <person name="Murat F."/>
            <person name="Fuchs J."/>
            <person name="Jenkins J."/>
            <person name="Haas F.B."/>
            <person name="Piednoel M."/>
            <person name="Gundlach H."/>
            <person name="Van Bel M."/>
            <person name="Meyberg R."/>
            <person name="Vives C."/>
            <person name="Morata J."/>
            <person name="Symeonidi A."/>
            <person name="Hiss M."/>
            <person name="Muchero W."/>
            <person name="Kamisugi Y."/>
            <person name="Saleh O."/>
            <person name="Blanc G."/>
            <person name="Decker E.L."/>
            <person name="van Gessel N."/>
            <person name="Grimwood J."/>
            <person name="Hayes R.D."/>
            <person name="Graham S.W."/>
            <person name="Gunter L.E."/>
            <person name="McDaniel S.F."/>
            <person name="Hoernstein S.N.W."/>
            <person name="Larsson A."/>
            <person name="Li F.W."/>
            <person name="Perroud P.F."/>
            <person name="Phillips J."/>
            <person name="Ranjan P."/>
            <person name="Rokshar D.S."/>
            <person name="Rothfels C.J."/>
            <person name="Schneider L."/>
            <person name="Shu S."/>
            <person name="Stevenson D.W."/>
            <person name="Thummler F."/>
            <person name="Tillich M."/>
            <person name="Villarreal Aguilar J.C."/>
            <person name="Widiez T."/>
            <person name="Wong G.K."/>
            <person name="Wymore A."/>
            <person name="Zhang Y."/>
            <person name="Zimmer A.D."/>
            <person name="Quatrano R.S."/>
            <person name="Mayer K.F.X."/>
            <person name="Goodstein D."/>
            <person name="Casacuberta J.M."/>
            <person name="Vandepoele K."/>
            <person name="Reski R."/>
            <person name="Cuming A.C."/>
            <person name="Tuskan G.A."/>
            <person name="Maumus F."/>
            <person name="Salse J."/>
            <person name="Schmutz J."/>
            <person name="Rensing S.A."/>
        </authorList>
    </citation>
    <scope>NUCLEOTIDE SEQUENCE [LARGE SCALE GENOMIC DNA]</scope>
    <source>
        <strain evidence="2 3">cv. Gransden 2004</strain>
    </source>
</reference>
<evidence type="ECO:0000313" key="1">
    <source>
        <dbReference type="EMBL" id="PNR55045.1"/>
    </source>
</evidence>
<dbReference type="EnsemblPlants" id="Pp3c4_8119V3.1">
    <property type="protein sequence ID" value="PAC:32921090.CDS.1"/>
    <property type="gene ID" value="Pp3c4_8119"/>
</dbReference>
<sequence>MRVFVDVMDSQEEVDDGRAIEDGITRGSINEDLKYMDLRHSADESGKLSCSTRVVLVANVNSFCTVRVLYHCVLKNWLRSLLQTSNARLFALYLL</sequence>
<dbReference type="EMBL" id="ABEU02000004">
    <property type="protein sequence ID" value="PNR55045.1"/>
    <property type="molecule type" value="Genomic_DNA"/>
</dbReference>
<dbReference type="InParanoid" id="A0A2K1KMP0"/>
<organism evidence="1">
    <name type="scientific">Physcomitrium patens</name>
    <name type="common">Spreading-leaved earth moss</name>
    <name type="synonym">Physcomitrella patens</name>
    <dbReference type="NCBI Taxonomy" id="3218"/>
    <lineage>
        <taxon>Eukaryota</taxon>
        <taxon>Viridiplantae</taxon>
        <taxon>Streptophyta</taxon>
        <taxon>Embryophyta</taxon>
        <taxon>Bryophyta</taxon>
        <taxon>Bryophytina</taxon>
        <taxon>Bryopsida</taxon>
        <taxon>Funariidae</taxon>
        <taxon>Funariales</taxon>
        <taxon>Funariaceae</taxon>
        <taxon>Physcomitrium</taxon>
    </lineage>
</organism>
<dbReference type="Gramene" id="Pp3c4_8119V3.1">
    <property type="protein sequence ID" value="PAC:32921090.CDS.1"/>
    <property type="gene ID" value="Pp3c4_8119"/>
</dbReference>
<keyword evidence="3" id="KW-1185">Reference proteome</keyword>
<name>A0A2K1KMP0_PHYPA</name>
<dbReference type="Proteomes" id="UP000006727">
    <property type="component" value="Chromosome 4"/>
</dbReference>
<dbReference type="PaxDb" id="3218-PP1S143_170V6.1"/>
<gene>
    <name evidence="1" type="ORF">PHYPA_005938</name>
</gene>
<evidence type="ECO:0000313" key="3">
    <source>
        <dbReference type="Proteomes" id="UP000006727"/>
    </source>
</evidence>
<dbReference type="AlphaFoldDB" id="A0A2K1KMP0"/>
<accession>A0A2K1KMP0</accession>
<reference evidence="1 3" key="1">
    <citation type="journal article" date="2008" name="Science">
        <title>The Physcomitrella genome reveals evolutionary insights into the conquest of land by plants.</title>
        <authorList>
            <person name="Rensing S."/>
            <person name="Lang D."/>
            <person name="Zimmer A."/>
            <person name="Terry A."/>
            <person name="Salamov A."/>
            <person name="Shapiro H."/>
            <person name="Nishiyama T."/>
            <person name="Perroud P.-F."/>
            <person name="Lindquist E."/>
            <person name="Kamisugi Y."/>
            <person name="Tanahashi T."/>
            <person name="Sakakibara K."/>
            <person name="Fujita T."/>
            <person name="Oishi K."/>
            <person name="Shin-I T."/>
            <person name="Kuroki Y."/>
            <person name="Toyoda A."/>
            <person name="Suzuki Y."/>
            <person name="Hashimoto A."/>
            <person name="Yamaguchi K."/>
            <person name="Sugano A."/>
            <person name="Kohara Y."/>
            <person name="Fujiyama A."/>
            <person name="Anterola A."/>
            <person name="Aoki S."/>
            <person name="Ashton N."/>
            <person name="Barbazuk W.B."/>
            <person name="Barker E."/>
            <person name="Bennetzen J."/>
            <person name="Bezanilla M."/>
            <person name="Blankenship R."/>
            <person name="Cho S.H."/>
            <person name="Dutcher S."/>
            <person name="Estelle M."/>
            <person name="Fawcett J.A."/>
            <person name="Gundlach H."/>
            <person name="Hanada K."/>
            <person name="Heyl A."/>
            <person name="Hicks K.A."/>
            <person name="Hugh J."/>
            <person name="Lohr M."/>
            <person name="Mayer K."/>
            <person name="Melkozernov A."/>
            <person name="Murata T."/>
            <person name="Nelson D."/>
            <person name="Pils B."/>
            <person name="Prigge M."/>
            <person name="Reiss B."/>
            <person name="Renner T."/>
            <person name="Rombauts S."/>
            <person name="Rushton P."/>
            <person name="Sanderfoot A."/>
            <person name="Schween G."/>
            <person name="Shiu S.-H."/>
            <person name="Stueber K."/>
            <person name="Theodoulou F.L."/>
            <person name="Tu H."/>
            <person name="Van de Peer Y."/>
            <person name="Verrier P.J."/>
            <person name="Waters E."/>
            <person name="Wood A."/>
            <person name="Yang L."/>
            <person name="Cove D."/>
            <person name="Cuming A."/>
            <person name="Hasebe M."/>
            <person name="Lucas S."/>
            <person name="Mishler D.B."/>
            <person name="Reski R."/>
            <person name="Grigoriev I."/>
            <person name="Quatrano R.S."/>
            <person name="Boore J.L."/>
        </authorList>
    </citation>
    <scope>NUCLEOTIDE SEQUENCE [LARGE SCALE GENOMIC DNA]</scope>
    <source>
        <strain evidence="2 3">cv. Gransden 2004</strain>
    </source>
</reference>